<evidence type="ECO:0000256" key="3">
    <source>
        <dbReference type="ARBA" id="ARBA00004910"/>
    </source>
</evidence>
<dbReference type="EC" id="1.1.1.193" evidence="14"/>
<comment type="similarity">
    <text evidence="4 14">In the N-terminal section; belongs to the cytidine and deoxycytidylate deaminase family.</text>
</comment>
<keyword evidence="20" id="KW-1185">Reference proteome</keyword>
<keyword evidence="7 14" id="KW-0479">Metal-binding</keyword>
<comment type="similarity">
    <text evidence="5 14">In the C-terminal section; belongs to the HTP reductase family.</text>
</comment>
<dbReference type="STRING" id="1423807.FD16_GL002478"/>
<dbReference type="PROSITE" id="PS51747">
    <property type="entry name" value="CYT_DCMP_DEAMINASES_2"/>
    <property type="match status" value="1"/>
</dbReference>
<dbReference type="UniPathway" id="UPA00275">
    <property type="reaction ID" value="UER00401"/>
</dbReference>
<dbReference type="InterPro" id="IPR016192">
    <property type="entry name" value="APOBEC/CMP_deaminase_Zn-bd"/>
</dbReference>
<evidence type="ECO:0000313" key="19">
    <source>
        <dbReference type="EMBL" id="KRM12293.1"/>
    </source>
</evidence>
<dbReference type="Proteomes" id="UP000051820">
    <property type="component" value="Unassembled WGS sequence"/>
</dbReference>
<evidence type="ECO:0000256" key="7">
    <source>
        <dbReference type="ARBA" id="ARBA00022723"/>
    </source>
</evidence>
<keyword evidence="11" id="KW-0511">Multifunctional enzyme</keyword>
<dbReference type="eggNOG" id="COG0117">
    <property type="taxonomic scope" value="Bacteria"/>
</dbReference>
<evidence type="ECO:0000256" key="2">
    <source>
        <dbReference type="ARBA" id="ARBA00004882"/>
    </source>
</evidence>
<dbReference type="GO" id="GO:0008835">
    <property type="term" value="F:diaminohydroxyphosphoribosylaminopyrimidine deaminase activity"/>
    <property type="evidence" value="ECO:0007669"/>
    <property type="project" value="UniProtKB-EC"/>
</dbReference>
<dbReference type="PATRIC" id="fig|1423807.3.peg.2562"/>
<dbReference type="InterPro" id="IPR002125">
    <property type="entry name" value="CMP_dCMP_dom"/>
</dbReference>
<feature type="binding site" evidence="16">
    <location>
        <position position="200"/>
    </location>
    <ligand>
        <name>substrate</name>
    </ligand>
</feature>
<feature type="binding site" evidence="17">
    <location>
        <position position="103"/>
    </location>
    <ligand>
        <name>Zn(2+)</name>
        <dbReference type="ChEBI" id="CHEBI:29105"/>
        <note>catalytic</note>
    </ligand>
</feature>
<feature type="domain" description="CMP/dCMP-type deaminase" evidence="18">
    <location>
        <begin position="18"/>
        <end position="142"/>
    </location>
</feature>
<sequence length="365" mass="40491">MGPAFNCGVFFSEVSKITQDQKYMQMAVNLALLGKYDTWTNPLVGAVIVKNNQVIATGYHHKFGKEHAEINALSHLDQLSQAKGATIYVSLEPCSHYGKTPPCARKLVEVGIKRVVVGQLDPNPLVAGKGIQILKQAGIEITNLNCTQYINQTYNFFYNNQRPFITLKYAMSLDGKLNFQHGQRSILTGETVHDDSQRLRMDNQAILIGEHTLDVDDPLLTVRLKIMEFPPIKILLVNDVNQINMGLRIFSTAGSIWILSKTISKKKMPKNVRVFADDSWHVEQIIELMHDEGIQSLLVEGGSEVQARFMCSGIVDQIVSYVSGQVFGGTALPVAKGAGMNKPLKMNIQQVAQLGPDVKITARRN</sequence>
<evidence type="ECO:0000256" key="9">
    <source>
        <dbReference type="ARBA" id="ARBA00022857"/>
    </source>
</evidence>
<dbReference type="Pfam" id="PF00383">
    <property type="entry name" value="dCMP_cyt_deam_1"/>
    <property type="match status" value="1"/>
</dbReference>
<reference evidence="19 20" key="1">
    <citation type="journal article" date="2015" name="Genome Announc.">
        <title>Expanding the biotechnology potential of lactobacilli through comparative genomics of 213 strains and associated genera.</title>
        <authorList>
            <person name="Sun Z."/>
            <person name="Harris H.M."/>
            <person name="McCann A."/>
            <person name="Guo C."/>
            <person name="Argimon S."/>
            <person name="Zhang W."/>
            <person name="Yang X."/>
            <person name="Jeffery I.B."/>
            <person name="Cooney J.C."/>
            <person name="Kagawa T.F."/>
            <person name="Liu W."/>
            <person name="Song Y."/>
            <person name="Salvetti E."/>
            <person name="Wrobel A."/>
            <person name="Rasinkangas P."/>
            <person name="Parkhill J."/>
            <person name="Rea M.C."/>
            <person name="O'Sullivan O."/>
            <person name="Ritari J."/>
            <person name="Douillard F.P."/>
            <person name="Paul Ross R."/>
            <person name="Yang R."/>
            <person name="Briner A.E."/>
            <person name="Felis G.E."/>
            <person name="de Vos W.M."/>
            <person name="Barrangou R."/>
            <person name="Klaenhammer T.R."/>
            <person name="Caufield P.W."/>
            <person name="Cui Y."/>
            <person name="Zhang H."/>
            <person name="O'Toole P.W."/>
        </authorList>
    </citation>
    <scope>NUCLEOTIDE SEQUENCE [LARGE SCALE GENOMIC DNA]</scope>
    <source>
        <strain evidence="19 20">DSM 5007</strain>
    </source>
</reference>
<feature type="active site" description="Proton donor" evidence="15">
    <location>
        <position position="69"/>
    </location>
</feature>
<evidence type="ECO:0000256" key="8">
    <source>
        <dbReference type="ARBA" id="ARBA00022833"/>
    </source>
</evidence>
<dbReference type="Gene3D" id="3.40.140.10">
    <property type="entry name" value="Cytidine Deaminase, domain 2"/>
    <property type="match status" value="1"/>
</dbReference>
<keyword evidence="8 14" id="KW-0862">Zinc</keyword>
<evidence type="ECO:0000256" key="17">
    <source>
        <dbReference type="PIRSR" id="PIRSR006769-3"/>
    </source>
</evidence>
<evidence type="ECO:0000256" key="15">
    <source>
        <dbReference type="PIRSR" id="PIRSR006769-1"/>
    </source>
</evidence>
<feature type="binding site" evidence="16">
    <location>
        <position position="300"/>
    </location>
    <ligand>
        <name>substrate</name>
    </ligand>
</feature>
<dbReference type="EC" id="3.5.4.26" evidence="14"/>
<dbReference type="SUPFAM" id="SSF53927">
    <property type="entry name" value="Cytidine deaminase-like"/>
    <property type="match status" value="1"/>
</dbReference>
<evidence type="ECO:0000259" key="18">
    <source>
        <dbReference type="PROSITE" id="PS51747"/>
    </source>
</evidence>
<keyword evidence="6 14" id="KW-0686">Riboflavin biosynthesis</keyword>
<proteinExistence type="inferred from homology"/>
<dbReference type="Pfam" id="PF01872">
    <property type="entry name" value="RibD_C"/>
    <property type="match status" value="1"/>
</dbReference>
<feature type="binding site" evidence="16">
    <location>
        <position position="170"/>
    </location>
    <ligand>
        <name>NADP(+)</name>
        <dbReference type="ChEBI" id="CHEBI:58349"/>
    </ligand>
</feature>
<feature type="binding site" evidence="16">
    <location>
        <position position="216"/>
    </location>
    <ligand>
        <name>NADP(+)</name>
        <dbReference type="ChEBI" id="CHEBI:58349"/>
    </ligand>
</feature>
<comment type="pathway">
    <text evidence="2 14">Cofactor biosynthesis; riboflavin biosynthesis; 5-amino-6-(D-ribitylamino)uracil from GTP: step 2/4.</text>
</comment>
<dbReference type="Gene3D" id="3.40.430.10">
    <property type="entry name" value="Dihydrofolate Reductase, subunit A"/>
    <property type="match status" value="1"/>
</dbReference>
<evidence type="ECO:0000256" key="6">
    <source>
        <dbReference type="ARBA" id="ARBA00022619"/>
    </source>
</evidence>
<gene>
    <name evidence="19" type="ORF">FD16_GL002478</name>
</gene>
<dbReference type="GO" id="GO:0008270">
    <property type="term" value="F:zinc ion binding"/>
    <property type="evidence" value="ECO:0007669"/>
    <property type="project" value="InterPro"/>
</dbReference>
<comment type="pathway">
    <text evidence="3 14">Cofactor biosynthesis; riboflavin biosynthesis; 5-amino-6-(D-ribitylamino)uracil from GTP: step 3/4.</text>
</comment>
<dbReference type="PIRSF" id="PIRSF006769">
    <property type="entry name" value="RibD"/>
    <property type="match status" value="1"/>
</dbReference>
<keyword evidence="10 14" id="KW-0560">Oxidoreductase</keyword>
<feature type="binding site" evidence="17">
    <location>
        <position position="67"/>
    </location>
    <ligand>
        <name>Zn(2+)</name>
        <dbReference type="ChEBI" id="CHEBI:29105"/>
        <note>catalytic</note>
    </ligand>
</feature>
<dbReference type="eggNOG" id="COG1985">
    <property type="taxonomic scope" value="Bacteria"/>
</dbReference>
<dbReference type="PANTHER" id="PTHR38011">
    <property type="entry name" value="DIHYDROFOLATE REDUCTASE FAMILY PROTEIN (AFU_ORTHOLOGUE AFUA_8G06820)"/>
    <property type="match status" value="1"/>
</dbReference>
<accession>A0A0R1W429</accession>
<dbReference type="InterPro" id="IPR024072">
    <property type="entry name" value="DHFR-like_dom_sf"/>
</dbReference>
<dbReference type="InterPro" id="IPR050765">
    <property type="entry name" value="Riboflavin_Biosynth_HTPR"/>
</dbReference>
<feature type="binding site" evidence="16">
    <location>
        <position position="212"/>
    </location>
    <ligand>
        <name>NADP(+)</name>
        <dbReference type="ChEBI" id="CHEBI:58349"/>
    </ligand>
</feature>
<evidence type="ECO:0000256" key="16">
    <source>
        <dbReference type="PIRSR" id="PIRSR006769-2"/>
    </source>
</evidence>
<comment type="catalytic activity">
    <reaction evidence="12 14">
        <text>5-amino-6-(5-phospho-D-ribitylamino)uracil + NADP(+) = 5-amino-6-(5-phospho-D-ribosylamino)uracil + NADPH + H(+)</text>
        <dbReference type="Rhea" id="RHEA:17845"/>
        <dbReference type="ChEBI" id="CHEBI:15378"/>
        <dbReference type="ChEBI" id="CHEBI:57783"/>
        <dbReference type="ChEBI" id="CHEBI:58349"/>
        <dbReference type="ChEBI" id="CHEBI:58421"/>
        <dbReference type="ChEBI" id="CHEBI:58453"/>
        <dbReference type="EC" id="1.1.1.193"/>
    </reaction>
</comment>
<dbReference type="EMBL" id="AZGF01000009">
    <property type="protein sequence ID" value="KRM12293.1"/>
    <property type="molecule type" value="Genomic_DNA"/>
</dbReference>
<evidence type="ECO:0000256" key="5">
    <source>
        <dbReference type="ARBA" id="ARBA00007417"/>
    </source>
</evidence>
<keyword evidence="9 14" id="KW-0521">NADP</keyword>
<dbReference type="CDD" id="cd01284">
    <property type="entry name" value="Riboflavin_deaminase-reductase"/>
    <property type="match status" value="1"/>
</dbReference>
<organism evidence="19 20">
    <name type="scientific">Paucilactobacillus suebicus DSM 5007 = KCTC 3549</name>
    <dbReference type="NCBI Taxonomy" id="1423807"/>
    <lineage>
        <taxon>Bacteria</taxon>
        <taxon>Bacillati</taxon>
        <taxon>Bacillota</taxon>
        <taxon>Bacilli</taxon>
        <taxon>Lactobacillales</taxon>
        <taxon>Lactobacillaceae</taxon>
        <taxon>Paucilactobacillus</taxon>
    </lineage>
</organism>
<dbReference type="InterPro" id="IPR016193">
    <property type="entry name" value="Cytidine_deaminase-like"/>
</dbReference>
<evidence type="ECO:0000256" key="1">
    <source>
        <dbReference type="ARBA" id="ARBA00002151"/>
    </source>
</evidence>
<keyword evidence="14" id="KW-0378">Hydrolase</keyword>
<evidence type="ECO:0000256" key="12">
    <source>
        <dbReference type="ARBA" id="ARBA00049861"/>
    </source>
</evidence>
<comment type="caution">
    <text evidence="19">The sequence shown here is derived from an EMBL/GenBank/DDBJ whole genome shotgun (WGS) entry which is preliminary data.</text>
</comment>
<dbReference type="InterPro" id="IPR002734">
    <property type="entry name" value="RibDG_C"/>
</dbReference>
<dbReference type="PROSITE" id="PS00903">
    <property type="entry name" value="CYT_DCMP_DEAMINASES_1"/>
    <property type="match status" value="1"/>
</dbReference>
<feature type="binding site" evidence="16">
    <location>
        <position position="264"/>
    </location>
    <ligand>
        <name>NADP(+)</name>
        <dbReference type="ChEBI" id="CHEBI:58349"/>
    </ligand>
</feature>
<dbReference type="NCBIfam" id="TIGR00326">
    <property type="entry name" value="eubact_ribD"/>
    <property type="match status" value="1"/>
</dbReference>
<dbReference type="GO" id="GO:0009231">
    <property type="term" value="P:riboflavin biosynthetic process"/>
    <property type="evidence" value="ECO:0007669"/>
    <property type="project" value="UniProtKB-UniPathway"/>
</dbReference>
<evidence type="ECO:0000256" key="11">
    <source>
        <dbReference type="ARBA" id="ARBA00023268"/>
    </source>
</evidence>
<comment type="function">
    <text evidence="1 14">Converts 2,5-diamino-6-(ribosylamino)-4(3h)-pyrimidinone 5'-phosphate into 5-amino-6-(ribosylamino)-2,4(1h,3h)-pyrimidinedione 5'-phosphate.</text>
</comment>
<dbReference type="GO" id="GO:0008703">
    <property type="term" value="F:5-amino-6-(5-phosphoribosylamino)uracil reductase activity"/>
    <property type="evidence" value="ECO:0007669"/>
    <property type="project" value="UniProtKB-EC"/>
</dbReference>
<evidence type="ECO:0000256" key="4">
    <source>
        <dbReference type="ARBA" id="ARBA00005259"/>
    </source>
</evidence>
<evidence type="ECO:0000256" key="14">
    <source>
        <dbReference type="PIRNR" id="PIRNR006769"/>
    </source>
</evidence>
<dbReference type="InterPro" id="IPR004794">
    <property type="entry name" value="Eubact_RibD"/>
</dbReference>
<feature type="binding site" evidence="16">
    <location>
        <position position="220"/>
    </location>
    <ligand>
        <name>substrate</name>
    </ligand>
</feature>
<dbReference type="AlphaFoldDB" id="A0A0R1W429"/>
<evidence type="ECO:0000256" key="13">
    <source>
        <dbReference type="ARBA" id="ARBA00049886"/>
    </source>
</evidence>
<comment type="cofactor">
    <cofactor evidence="14 17">
        <name>Zn(2+)</name>
        <dbReference type="ChEBI" id="CHEBI:29105"/>
    </cofactor>
    <text evidence="14 17">Binds 1 zinc ion.</text>
</comment>
<feature type="binding site" evidence="17">
    <location>
        <position position="94"/>
    </location>
    <ligand>
        <name>Zn(2+)</name>
        <dbReference type="ChEBI" id="CHEBI:29105"/>
        <note>catalytic</note>
    </ligand>
</feature>
<name>A0A0R1W429_9LACO</name>
<protein>
    <recommendedName>
        <fullName evidence="14">Riboflavin biosynthesis protein RibD</fullName>
    </recommendedName>
    <domain>
        <recommendedName>
            <fullName evidence="14">Diaminohydroxyphosphoribosylaminopyrimidine deaminase</fullName>
            <shortName evidence="14">DRAP deaminase</shortName>
            <ecNumber evidence="14">3.5.4.26</ecNumber>
        </recommendedName>
        <alternativeName>
            <fullName evidence="14">Riboflavin-specific deaminase</fullName>
        </alternativeName>
    </domain>
    <domain>
        <recommendedName>
            <fullName evidence="14">5-amino-6-(5-phosphoribosylamino)uracil reductase</fullName>
            <ecNumber evidence="14">1.1.1.193</ecNumber>
        </recommendedName>
        <alternativeName>
            <fullName evidence="14">HTP reductase</fullName>
        </alternativeName>
    </domain>
</protein>
<comment type="catalytic activity">
    <reaction evidence="13 14">
        <text>2,5-diamino-6-hydroxy-4-(5-phosphoribosylamino)-pyrimidine + H2O + H(+) = 5-amino-6-(5-phospho-D-ribosylamino)uracil + NH4(+)</text>
        <dbReference type="Rhea" id="RHEA:21868"/>
        <dbReference type="ChEBI" id="CHEBI:15377"/>
        <dbReference type="ChEBI" id="CHEBI:15378"/>
        <dbReference type="ChEBI" id="CHEBI:28938"/>
        <dbReference type="ChEBI" id="CHEBI:58453"/>
        <dbReference type="ChEBI" id="CHEBI:58614"/>
        <dbReference type="EC" id="3.5.4.26"/>
    </reaction>
</comment>
<dbReference type="SUPFAM" id="SSF53597">
    <property type="entry name" value="Dihydrofolate reductase-like"/>
    <property type="match status" value="1"/>
</dbReference>
<dbReference type="OrthoDB" id="9800865at2"/>
<evidence type="ECO:0000256" key="10">
    <source>
        <dbReference type="ARBA" id="ARBA00023002"/>
    </source>
</evidence>
<feature type="binding site" evidence="16">
    <location>
        <position position="223"/>
    </location>
    <ligand>
        <name>substrate</name>
    </ligand>
</feature>
<dbReference type="PANTHER" id="PTHR38011:SF7">
    <property type="entry name" value="2,5-DIAMINO-6-RIBOSYLAMINO-4(3H)-PYRIMIDINONE 5'-PHOSPHATE REDUCTASE"/>
    <property type="match status" value="1"/>
</dbReference>
<evidence type="ECO:0000313" key="20">
    <source>
        <dbReference type="Proteomes" id="UP000051820"/>
    </source>
</evidence>